<reference evidence="2 3" key="1">
    <citation type="journal article" date="2023" name="Sci. Data">
        <title>Genome assembly of the Korean intertidal mud-creeper Batillaria attramentaria.</title>
        <authorList>
            <person name="Patra A.K."/>
            <person name="Ho P.T."/>
            <person name="Jun S."/>
            <person name="Lee S.J."/>
            <person name="Kim Y."/>
            <person name="Won Y.J."/>
        </authorList>
    </citation>
    <scope>NUCLEOTIDE SEQUENCE [LARGE SCALE GENOMIC DNA]</scope>
    <source>
        <strain evidence="2">Wonlab-2016</strain>
    </source>
</reference>
<dbReference type="EMBL" id="JACVVK020000009">
    <property type="protein sequence ID" value="KAK7505778.1"/>
    <property type="molecule type" value="Genomic_DNA"/>
</dbReference>
<evidence type="ECO:0008006" key="4">
    <source>
        <dbReference type="Google" id="ProtNLM"/>
    </source>
</evidence>
<evidence type="ECO:0000313" key="3">
    <source>
        <dbReference type="Proteomes" id="UP001519460"/>
    </source>
</evidence>
<organism evidence="2 3">
    <name type="scientific">Batillaria attramentaria</name>
    <dbReference type="NCBI Taxonomy" id="370345"/>
    <lineage>
        <taxon>Eukaryota</taxon>
        <taxon>Metazoa</taxon>
        <taxon>Spiralia</taxon>
        <taxon>Lophotrochozoa</taxon>
        <taxon>Mollusca</taxon>
        <taxon>Gastropoda</taxon>
        <taxon>Caenogastropoda</taxon>
        <taxon>Sorbeoconcha</taxon>
        <taxon>Cerithioidea</taxon>
        <taxon>Batillariidae</taxon>
        <taxon>Batillaria</taxon>
    </lineage>
</organism>
<accession>A0ABD0M275</accession>
<evidence type="ECO:0000256" key="1">
    <source>
        <dbReference type="SAM" id="MobiDB-lite"/>
    </source>
</evidence>
<gene>
    <name evidence="2" type="ORF">BaRGS_00003049</name>
</gene>
<dbReference type="Proteomes" id="UP001519460">
    <property type="component" value="Unassembled WGS sequence"/>
</dbReference>
<dbReference type="AlphaFoldDB" id="A0ABD0M275"/>
<keyword evidence="3" id="KW-1185">Reference proteome</keyword>
<comment type="caution">
    <text evidence="2">The sequence shown here is derived from an EMBL/GenBank/DDBJ whole genome shotgun (WGS) entry which is preliminary data.</text>
</comment>
<feature type="region of interest" description="Disordered" evidence="1">
    <location>
        <begin position="246"/>
        <end position="292"/>
    </location>
</feature>
<name>A0ABD0M275_9CAEN</name>
<sequence>MPGGDVIEFAVLVDGKKLPEYRIKDRAYTEVDLHGPSSYFIEEEGQKYPVVPFKVCLQRLSKYPLWISVHLDGQVVATRPMCGWQFQCDGIKVGDEIHELLFSLPRIAEPDCKEKPSELAEFAGTIRVVCTMAIEMGEKYLPVYQTQSNGGRGAQSQCTRLQHLSKKDVSQKQAHTGVIVSREGRTVKHLTRTAQFRRAMKYAPSSTVIEEVVLHYRPRIYATEPSPAPPQLAPNITSTPVKPLVSGEIKNSPRTPLNDVGNHLRSDSEKRALKTEQHSPQQPGNLLSAADIKRRESMIPEPPEDYADEETPMIRPKDIKKRASEMFDKIRIKQEHEDDEVSYIVVDDLDYYMFEDDSVIYMGEEDCQILDLSNNVSMIDLDDTISLDAEDDCYLE</sequence>
<evidence type="ECO:0000313" key="2">
    <source>
        <dbReference type="EMBL" id="KAK7505778.1"/>
    </source>
</evidence>
<proteinExistence type="predicted"/>
<feature type="compositionally biased region" description="Basic and acidic residues" evidence="1">
    <location>
        <begin position="262"/>
        <end position="277"/>
    </location>
</feature>
<protein>
    <recommendedName>
        <fullName evidence="4">CABIT domain-containing protein</fullName>
    </recommendedName>
</protein>